<dbReference type="EMBL" id="FJ094355">
    <property type="protein sequence ID" value="AFG44189.1"/>
    <property type="molecule type" value="Genomic_DNA"/>
</dbReference>
<feature type="non-terminal residue" evidence="9">
    <location>
        <position position="1"/>
    </location>
</feature>
<feature type="non-terminal residue" evidence="9">
    <location>
        <position position="146"/>
    </location>
</feature>
<evidence type="ECO:0000313" key="9">
    <source>
        <dbReference type="EMBL" id="AFG44183.1"/>
    </source>
</evidence>
<protein>
    <submittedName>
        <fullName evidence="9">Uncharacterized protein</fullName>
    </submittedName>
</protein>
<evidence type="ECO:0000313" key="4">
    <source>
        <dbReference type="EMBL" id="AFG44178.1"/>
    </source>
</evidence>
<evidence type="ECO:0000313" key="13">
    <source>
        <dbReference type="EMBL" id="AFG44187.1"/>
    </source>
</evidence>
<dbReference type="PANTHER" id="PTHR31208">
    <property type="entry name" value="EXPRESSED PROTEIN"/>
    <property type="match status" value="1"/>
</dbReference>
<evidence type="ECO:0000313" key="3">
    <source>
        <dbReference type="EMBL" id="AFG44177.1"/>
    </source>
</evidence>
<evidence type="ECO:0000256" key="1">
    <source>
        <dbReference type="SAM" id="MobiDB-lite"/>
    </source>
</evidence>
<dbReference type="EMBL" id="FJ094359">
    <property type="protein sequence ID" value="AFG44178.1"/>
    <property type="molecule type" value="Genomic_DNA"/>
</dbReference>
<dbReference type="EMBL" id="FJ094363">
    <property type="protein sequence ID" value="AFG44184.1"/>
    <property type="molecule type" value="Genomic_DNA"/>
</dbReference>
<feature type="compositionally biased region" description="Basic and acidic residues" evidence="1">
    <location>
        <begin position="79"/>
        <end position="95"/>
    </location>
</feature>
<evidence type="ECO:0000313" key="8">
    <source>
        <dbReference type="EMBL" id="AFG44182.1"/>
    </source>
</evidence>
<evidence type="ECO:0000313" key="16">
    <source>
        <dbReference type="EMBL" id="AFG44190.1"/>
    </source>
</evidence>
<dbReference type="EMBL" id="FJ094362">
    <property type="protein sequence ID" value="AFG44181.1"/>
    <property type="molecule type" value="Genomic_DNA"/>
</dbReference>
<evidence type="ECO:0000313" key="2">
    <source>
        <dbReference type="EMBL" id="AFG44176.1"/>
    </source>
</evidence>
<evidence type="ECO:0000313" key="10">
    <source>
        <dbReference type="EMBL" id="AFG44184.1"/>
    </source>
</evidence>
<dbReference type="EMBL" id="FJ094353">
    <property type="protein sequence ID" value="AFG44186.1"/>
    <property type="molecule type" value="Genomic_DNA"/>
</dbReference>
<evidence type="ECO:0000313" key="14">
    <source>
        <dbReference type="EMBL" id="AFG44188.1"/>
    </source>
</evidence>
<dbReference type="EMBL" id="FJ094357">
    <property type="protein sequence ID" value="AFG44193.1"/>
    <property type="molecule type" value="Genomic_DNA"/>
</dbReference>
<evidence type="ECO:0000313" key="7">
    <source>
        <dbReference type="EMBL" id="AFG44181.1"/>
    </source>
</evidence>
<name>H9V340_PINTA</name>
<dbReference type="EMBL" id="FJ094351">
    <property type="protein sequence ID" value="AFG44180.1"/>
    <property type="molecule type" value="Genomic_DNA"/>
</dbReference>
<feature type="compositionally biased region" description="Polar residues" evidence="1">
    <location>
        <begin position="51"/>
        <end position="76"/>
    </location>
</feature>
<evidence type="ECO:0000313" key="19">
    <source>
        <dbReference type="EMBL" id="AFG44193.1"/>
    </source>
</evidence>
<dbReference type="EMBL" id="FJ094354">
    <property type="protein sequence ID" value="AFG44190.1"/>
    <property type="molecule type" value="Genomic_DNA"/>
</dbReference>
<evidence type="ECO:0000313" key="15">
    <source>
        <dbReference type="EMBL" id="AFG44189.1"/>
    </source>
</evidence>
<sequence length="146" mass="15906">NHLFAYQNTHDADNSSQTGILTSTTTSLSEDQNSHDFGEHKSISAGESCHSHISSPARTQTADNSPETPTSANGTVSGDRLETSSSKEEDKDKEGTGSSSEARMTEGESEITFTKPLISIKLEPEETVVQQQIVDMYMKSMQQFTE</sequence>
<dbReference type="EMBL" id="FJ094349">
    <property type="protein sequence ID" value="AFG44191.1"/>
    <property type="molecule type" value="Genomic_DNA"/>
</dbReference>
<dbReference type="EMBL" id="FJ094358">
    <property type="protein sequence ID" value="AFG44183.1"/>
    <property type="molecule type" value="Genomic_DNA"/>
</dbReference>
<gene>
    <name evidence="9" type="ORF">2_358_01</name>
</gene>
<evidence type="ECO:0000313" key="6">
    <source>
        <dbReference type="EMBL" id="AFG44180.1"/>
    </source>
</evidence>
<dbReference type="EMBL" id="FJ094361">
    <property type="protein sequence ID" value="AFG44177.1"/>
    <property type="molecule type" value="Genomic_DNA"/>
</dbReference>
<evidence type="ECO:0000313" key="5">
    <source>
        <dbReference type="EMBL" id="AFG44179.1"/>
    </source>
</evidence>
<proteinExistence type="predicted"/>
<dbReference type="AlphaFoldDB" id="H9V340"/>
<feature type="compositionally biased region" description="Low complexity" evidence="1">
    <location>
        <begin position="15"/>
        <end position="29"/>
    </location>
</feature>
<evidence type="ECO:0000313" key="11">
    <source>
        <dbReference type="EMBL" id="AFG44185.1"/>
    </source>
</evidence>
<dbReference type="EMBL" id="FJ094347">
    <property type="protein sequence ID" value="AFG44179.1"/>
    <property type="molecule type" value="Genomic_DNA"/>
</dbReference>
<evidence type="ECO:0000313" key="12">
    <source>
        <dbReference type="EMBL" id="AFG44186.1"/>
    </source>
</evidence>
<feature type="region of interest" description="Disordered" evidence="1">
    <location>
        <begin position="1"/>
        <end position="114"/>
    </location>
</feature>
<dbReference type="PANTHER" id="PTHR31208:SF2">
    <property type="entry name" value="DOMAIN-CONTAINING PROTEIN, PUTATIVE, EXPRESSED-RELATED"/>
    <property type="match status" value="1"/>
</dbReference>
<reference evidence="9" key="1">
    <citation type="submission" date="2008-08" db="EMBL/GenBank/DDBJ databases">
        <title>Nucleotide Diversity and Divergence in the Loblolly Pine Gene Space.</title>
        <authorList>
            <person name="Neale D.B."/>
            <person name="Wegrzyn J.L."/>
            <person name="Lee J.M."/>
            <person name="Eckert A.J."/>
            <person name="Liechty J.D."/>
            <person name="Stevens K.A."/>
            <person name="Langley C.H."/>
        </authorList>
    </citation>
    <scope>NUCLEOTIDE SEQUENCE</scope>
    <source>
        <strain evidence="5">4390</strain>
        <strain evidence="12">4391</strain>
        <strain evidence="15">4392</strain>
        <strain evidence="9">4393</strain>
        <strain evidence="7">4394</strain>
        <strain evidence="16">4395</strain>
        <strain evidence="19">4396</strain>
        <strain evidence="3">4397</strain>
        <strain evidence="2">4398</strain>
        <strain evidence="11">4399</strain>
        <strain evidence="14">4400</strain>
        <strain evidence="18">4401</strain>
        <strain evidence="6">4402</strain>
        <strain evidence="8">4403</strain>
        <strain evidence="10">4404</strain>
        <strain evidence="17">4405</strain>
        <strain evidence="4">4406</strain>
        <strain evidence="13">4407</strain>
        <tissue evidence="9">Megagametophyte</tissue>
    </source>
</reference>
<organism evidence="9">
    <name type="scientific">Pinus taeda</name>
    <name type="common">Loblolly pine</name>
    <dbReference type="NCBI Taxonomy" id="3352"/>
    <lineage>
        <taxon>Eukaryota</taxon>
        <taxon>Viridiplantae</taxon>
        <taxon>Streptophyta</taxon>
        <taxon>Embryophyta</taxon>
        <taxon>Tracheophyta</taxon>
        <taxon>Spermatophyta</taxon>
        <taxon>Pinopsida</taxon>
        <taxon>Pinidae</taxon>
        <taxon>Conifers I</taxon>
        <taxon>Pinales</taxon>
        <taxon>Pinaceae</taxon>
        <taxon>Pinus</taxon>
        <taxon>Pinus subgen. Pinus</taxon>
    </lineage>
</organism>
<evidence type="ECO:0000313" key="17">
    <source>
        <dbReference type="EMBL" id="AFG44191.1"/>
    </source>
</evidence>
<dbReference type="EMBL" id="FJ094360">
    <property type="protein sequence ID" value="AFG44176.1"/>
    <property type="molecule type" value="Genomic_DNA"/>
</dbReference>
<evidence type="ECO:0000313" key="18">
    <source>
        <dbReference type="EMBL" id="AFG44192.1"/>
    </source>
</evidence>
<dbReference type="EMBL" id="FJ094352">
    <property type="protein sequence ID" value="AFG44192.1"/>
    <property type="molecule type" value="Genomic_DNA"/>
</dbReference>
<dbReference type="EMBL" id="FJ094356">
    <property type="protein sequence ID" value="AFG44185.1"/>
    <property type="molecule type" value="Genomic_DNA"/>
</dbReference>
<dbReference type="EMBL" id="FJ094350">
    <property type="protein sequence ID" value="AFG44182.1"/>
    <property type="molecule type" value="Genomic_DNA"/>
</dbReference>
<dbReference type="EMBL" id="FJ094346">
    <property type="protein sequence ID" value="AFG44187.1"/>
    <property type="molecule type" value="Genomic_DNA"/>
</dbReference>
<feature type="compositionally biased region" description="Basic and acidic residues" evidence="1">
    <location>
        <begin position="32"/>
        <end position="42"/>
    </location>
</feature>
<accession>H9V340</accession>
<dbReference type="EMBL" id="FJ094348">
    <property type="protein sequence ID" value="AFG44188.1"/>
    <property type="molecule type" value="Genomic_DNA"/>
</dbReference>